<dbReference type="SUPFAM" id="SSF48150">
    <property type="entry name" value="DNA-glycosylase"/>
    <property type="match status" value="1"/>
</dbReference>
<dbReference type="InterPro" id="IPR016135">
    <property type="entry name" value="UBQ-conjugating_enzyme/RWD"/>
</dbReference>
<dbReference type="PROSITE" id="PS50127">
    <property type="entry name" value="UBC_2"/>
    <property type="match status" value="1"/>
</dbReference>
<dbReference type="FunFam" id="3.10.110.10:FF:000090">
    <property type="entry name" value="Ubiquitin-conjugating enzyme E2-17 kDa"/>
    <property type="match status" value="1"/>
</dbReference>
<keyword evidence="7" id="KW-0808">Transferase</keyword>
<evidence type="ECO:0000256" key="17">
    <source>
        <dbReference type="SAM" id="MobiDB-lite"/>
    </source>
</evidence>
<evidence type="ECO:0000256" key="5">
    <source>
        <dbReference type="ARBA" id="ARBA00022023"/>
    </source>
</evidence>
<comment type="catalytic activity">
    <reaction evidence="1">
        <text>Hydrolyzes free adenine bases from 7,8-dihydro-8-oxoguanine:adenine mismatched double-stranded DNA, leaving an apurinic site.</text>
        <dbReference type="EC" id="3.2.2.31"/>
    </reaction>
</comment>
<comment type="cofactor">
    <cofactor evidence="2">
        <name>[4Fe-4S] cluster</name>
        <dbReference type="ChEBI" id="CHEBI:49883"/>
    </cofactor>
</comment>
<keyword evidence="9" id="KW-0227">DNA damage</keyword>
<dbReference type="CDD" id="cd03431">
    <property type="entry name" value="NUDIX_DNA_Glycosylase_C-MutY"/>
    <property type="match status" value="1"/>
</dbReference>
<dbReference type="Pfam" id="PF00730">
    <property type="entry name" value="HhH-GPD"/>
    <property type="match status" value="1"/>
</dbReference>
<feature type="region of interest" description="Disordered" evidence="17">
    <location>
        <begin position="267"/>
        <end position="299"/>
    </location>
</feature>
<dbReference type="eggNOG" id="KOG2457">
    <property type="taxonomic scope" value="Eukaryota"/>
</dbReference>
<proteinExistence type="inferred from homology"/>
<dbReference type="GO" id="GO:0035485">
    <property type="term" value="F:adenine/guanine mispair binding"/>
    <property type="evidence" value="ECO:0007669"/>
    <property type="project" value="TreeGrafter"/>
</dbReference>
<dbReference type="Proteomes" id="UP000195557">
    <property type="component" value="Unassembled WGS sequence"/>
</dbReference>
<dbReference type="InterPro" id="IPR003265">
    <property type="entry name" value="HhH-GPD_domain"/>
</dbReference>
<keyword evidence="6" id="KW-0004">4Fe-4S</keyword>
<evidence type="ECO:0000256" key="11">
    <source>
        <dbReference type="ARBA" id="ARBA00022801"/>
    </source>
</evidence>
<feature type="domain" description="UBC core" evidence="18">
    <location>
        <begin position="85"/>
        <end position="240"/>
    </location>
</feature>
<dbReference type="EC" id="3.2.2.31" evidence="4"/>
<dbReference type="GO" id="GO:0000701">
    <property type="term" value="F:purine-specific mismatch base pair DNA N-glycosylase activity"/>
    <property type="evidence" value="ECO:0007669"/>
    <property type="project" value="UniProtKB-EC"/>
</dbReference>
<evidence type="ECO:0000256" key="4">
    <source>
        <dbReference type="ARBA" id="ARBA00012045"/>
    </source>
</evidence>
<dbReference type="Gene3D" id="1.10.1670.10">
    <property type="entry name" value="Helix-hairpin-Helix base-excision DNA repair enzymes (C-terminal)"/>
    <property type="match status" value="1"/>
</dbReference>
<dbReference type="PANTHER" id="PTHR42944">
    <property type="entry name" value="ADENINE DNA GLYCOSYLASE"/>
    <property type="match status" value="1"/>
</dbReference>
<dbReference type="InterPro" id="IPR029119">
    <property type="entry name" value="MutY_C"/>
</dbReference>
<dbReference type="GO" id="GO:0005634">
    <property type="term" value="C:nucleus"/>
    <property type="evidence" value="ECO:0007669"/>
    <property type="project" value="TreeGrafter"/>
</dbReference>
<dbReference type="EMBL" id="KZ155785">
    <property type="protein sequence ID" value="OUS46101.1"/>
    <property type="molecule type" value="Genomic_DNA"/>
</dbReference>
<dbReference type="InterPro" id="IPR023170">
    <property type="entry name" value="HhH_base_excis_C"/>
</dbReference>
<dbReference type="SUPFAM" id="SSF54495">
    <property type="entry name" value="UBC-like"/>
    <property type="match status" value="1"/>
</dbReference>
<dbReference type="Pfam" id="PF00179">
    <property type="entry name" value="UQ_con"/>
    <property type="match status" value="1"/>
</dbReference>
<evidence type="ECO:0000256" key="2">
    <source>
        <dbReference type="ARBA" id="ARBA00001966"/>
    </source>
</evidence>
<accession>A0A1Y5I9G6</accession>
<organism evidence="19">
    <name type="scientific">Ostreococcus tauri</name>
    <name type="common">Marine green alga</name>
    <dbReference type="NCBI Taxonomy" id="70448"/>
    <lineage>
        <taxon>Eukaryota</taxon>
        <taxon>Viridiplantae</taxon>
        <taxon>Chlorophyta</taxon>
        <taxon>Mamiellophyceae</taxon>
        <taxon>Mamiellales</taxon>
        <taxon>Bathycoccaceae</taxon>
        <taxon>Ostreococcus</taxon>
    </lineage>
</organism>
<evidence type="ECO:0000256" key="10">
    <source>
        <dbReference type="ARBA" id="ARBA00022786"/>
    </source>
</evidence>
<evidence type="ECO:0000256" key="7">
    <source>
        <dbReference type="ARBA" id="ARBA00022679"/>
    </source>
</evidence>
<dbReference type="GO" id="GO:0032357">
    <property type="term" value="F:oxidized purine DNA binding"/>
    <property type="evidence" value="ECO:0007669"/>
    <property type="project" value="TreeGrafter"/>
</dbReference>
<dbReference type="GO" id="GO:0046872">
    <property type="term" value="F:metal ion binding"/>
    <property type="evidence" value="ECO:0007669"/>
    <property type="project" value="UniProtKB-KW"/>
</dbReference>
<evidence type="ECO:0000256" key="6">
    <source>
        <dbReference type="ARBA" id="ARBA00022485"/>
    </source>
</evidence>
<evidence type="ECO:0000256" key="3">
    <source>
        <dbReference type="ARBA" id="ARBA00008343"/>
    </source>
</evidence>
<keyword evidence="11" id="KW-0378">Hydrolase</keyword>
<dbReference type="GO" id="GO:0016740">
    <property type="term" value="F:transferase activity"/>
    <property type="evidence" value="ECO:0007669"/>
    <property type="project" value="UniProtKB-KW"/>
</dbReference>
<dbReference type="PROSITE" id="PS00764">
    <property type="entry name" value="ENDONUCLEASE_III_1"/>
    <property type="match status" value="1"/>
</dbReference>
<dbReference type="GO" id="GO:0051539">
    <property type="term" value="F:4 iron, 4 sulfur cluster binding"/>
    <property type="evidence" value="ECO:0007669"/>
    <property type="project" value="UniProtKB-KW"/>
</dbReference>
<evidence type="ECO:0000256" key="15">
    <source>
        <dbReference type="ARBA" id="ARBA00023295"/>
    </source>
</evidence>
<keyword evidence="8" id="KW-0479">Metal-binding</keyword>
<dbReference type="InterPro" id="IPR003651">
    <property type="entry name" value="Endonuclease3_FeS-loop_motif"/>
</dbReference>
<dbReference type="Gene3D" id="1.10.340.30">
    <property type="entry name" value="Hypothetical protein, domain 2"/>
    <property type="match status" value="1"/>
</dbReference>
<dbReference type="SMART" id="SM00212">
    <property type="entry name" value="UBCc"/>
    <property type="match status" value="1"/>
</dbReference>
<evidence type="ECO:0000256" key="1">
    <source>
        <dbReference type="ARBA" id="ARBA00000843"/>
    </source>
</evidence>
<dbReference type="GO" id="GO:0006298">
    <property type="term" value="P:mismatch repair"/>
    <property type="evidence" value="ECO:0007669"/>
    <property type="project" value="TreeGrafter"/>
</dbReference>
<dbReference type="Gene3D" id="3.10.110.10">
    <property type="entry name" value="Ubiquitin Conjugating Enzyme"/>
    <property type="match status" value="1"/>
</dbReference>
<protein>
    <recommendedName>
        <fullName evidence="5">Adenine DNA glycosylase</fullName>
        <ecNumber evidence="4">3.2.2.31</ecNumber>
    </recommendedName>
</protein>
<dbReference type="InterPro" id="IPR000608">
    <property type="entry name" value="UBC"/>
</dbReference>
<keyword evidence="13" id="KW-0411">Iron-sulfur</keyword>
<feature type="active site" description="Glycyl thioester intermediate" evidence="16">
    <location>
        <position position="169"/>
    </location>
</feature>
<evidence type="ECO:0000256" key="9">
    <source>
        <dbReference type="ARBA" id="ARBA00022763"/>
    </source>
</evidence>
<keyword evidence="12" id="KW-0408">Iron</keyword>
<dbReference type="PROSITE" id="PS00183">
    <property type="entry name" value="UBC_1"/>
    <property type="match status" value="1"/>
</dbReference>
<evidence type="ECO:0000259" key="18">
    <source>
        <dbReference type="PROSITE" id="PS50127"/>
    </source>
</evidence>
<keyword evidence="10" id="KW-0833">Ubl conjugation pathway</keyword>
<evidence type="ECO:0000256" key="13">
    <source>
        <dbReference type="ARBA" id="ARBA00023014"/>
    </source>
</evidence>
<comment type="similarity">
    <text evidence="3">Belongs to the Nth/MutY family.</text>
</comment>
<dbReference type="GO" id="GO:0034039">
    <property type="term" value="F:8-oxo-7,8-dihydroguanine DNA N-glycosylase activity"/>
    <property type="evidence" value="ECO:0007669"/>
    <property type="project" value="TreeGrafter"/>
</dbReference>
<keyword evidence="15" id="KW-0326">Glycosidase</keyword>
<dbReference type="SMART" id="SM00478">
    <property type="entry name" value="ENDO3c"/>
    <property type="match status" value="1"/>
</dbReference>
<dbReference type="InterPro" id="IPR023313">
    <property type="entry name" value="UBQ-conjugating_AS"/>
</dbReference>
<evidence type="ECO:0000256" key="12">
    <source>
        <dbReference type="ARBA" id="ARBA00023004"/>
    </source>
</evidence>
<dbReference type="SUPFAM" id="SSF55811">
    <property type="entry name" value="Nudix"/>
    <property type="match status" value="1"/>
</dbReference>
<dbReference type="Pfam" id="PF10576">
    <property type="entry name" value="EndIII_4Fe-2S"/>
    <property type="match status" value="1"/>
</dbReference>
<dbReference type="AlphaFoldDB" id="A0A1Y5I9G6"/>
<reference evidence="19" key="1">
    <citation type="submission" date="2017-04" db="EMBL/GenBank/DDBJ databases">
        <title>Population genomics of picophytoplankton unveils novel chromosome hypervariability.</title>
        <authorList>
            <consortium name="DOE Joint Genome Institute"/>
            <person name="Blanc-Mathieu R."/>
            <person name="Krasovec M."/>
            <person name="Hebrard M."/>
            <person name="Yau S."/>
            <person name="Desgranges E."/>
            <person name="Martin J."/>
            <person name="Schackwitz W."/>
            <person name="Kuo A."/>
            <person name="Salin G."/>
            <person name="Donnadieu C."/>
            <person name="Desdevises Y."/>
            <person name="Sanchez-Ferandin S."/>
            <person name="Moreau H."/>
            <person name="Rivals E."/>
            <person name="Grigoriev I.V."/>
            <person name="Grimsley N."/>
            <person name="Eyre-Walker A."/>
            <person name="Piganeau G."/>
        </authorList>
    </citation>
    <scope>NUCLEOTIDE SEQUENCE [LARGE SCALE GENOMIC DNA]</scope>
    <source>
        <strain evidence="19">RCC 1115</strain>
    </source>
</reference>
<dbReference type="Pfam" id="PF14815">
    <property type="entry name" value="NUDIX_4"/>
    <property type="match status" value="1"/>
</dbReference>
<dbReference type="CDD" id="cd00056">
    <property type="entry name" value="ENDO3c"/>
    <property type="match status" value="1"/>
</dbReference>
<keyword evidence="14" id="KW-0234">DNA repair</keyword>
<dbReference type="GO" id="GO:0006284">
    <property type="term" value="P:base-excision repair"/>
    <property type="evidence" value="ECO:0007669"/>
    <property type="project" value="InterPro"/>
</dbReference>
<evidence type="ECO:0000313" key="19">
    <source>
        <dbReference type="EMBL" id="OUS46101.1"/>
    </source>
</evidence>
<gene>
    <name evidence="19" type="ORF">BE221DRAFT_75753</name>
</gene>
<sequence>MSRSALVPKASLRGSPRFFVVLVDRAPRRRRPRTRDDGVDAERVARRAARVVVRDTYSTVSHRDTTFSLNLLRLDTHRRYAMSTPARKRLMRDFKRLQTDPPAGISGTPSESNIMSWHAVIFGPEGTPWEGGTFKLTIAFSEEYPNKAPVVKFVTKMFHPNVYNDGSICLDILQNQWSPIYDVGAILTSIQSLLCDPNPNSPANSEAAALYNENRRAIVGWKSGREREPGERETLRANARLPRFLVRLTSNTRERTRGKVSFSQASMRTIDEDAGKETATNDALKTGEEDDDSTATTTTTVTTTTMRALDDDARRSILAWYDANKRELPWRVMTRRRRRVKVEVEAEAEAVTVADAARMWTERAFEGETSDGEASVMGDDQYAYGVLVSEIMSQQTQIDRVAEYWTRWVARWPTARALAEASQEDVNEEWAGLGYYRRAGFLLKGAKYVSEDLGGRYPRTAAELLKIPGVGPYTSSAVSSIAFGERTAAVDGNVHRVLTRARLIKGDPTKGETAKELRRVADAFVDAERSGDFNQAMMELGATVCTPTNPKCAQCPIAAWCEGLSRERETSGVFKVTELPETAKKAEKRQEQRAYVVLRRGTKEAGFEYLLSKRPEGGLLSGLWEFPNSLIATETDDAFANRPKSDVTEAHEAICDALVASSTHRRIEAVSGKAAHVFSHVRQVMHYQLVHVETADCEHSNELISVDFPNVKWFPARAFEESGIFTSGVAKVYAKCARGEVKHSGAQKRKFGVNRTDEDSQKTIRSFFTPRVDRTDVTVRDAEDLTSA</sequence>
<dbReference type="SMART" id="SM00525">
    <property type="entry name" value="FES"/>
    <property type="match status" value="1"/>
</dbReference>
<evidence type="ECO:0000256" key="14">
    <source>
        <dbReference type="ARBA" id="ARBA00023204"/>
    </source>
</evidence>
<dbReference type="Gene3D" id="3.90.79.10">
    <property type="entry name" value="Nucleoside Triphosphate Pyrophosphohydrolase"/>
    <property type="match status" value="1"/>
</dbReference>
<evidence type="ECO:0000256" key="8">
    <source>
        <dbReference type="ARBA" id="ARBA00022723"/>
    </source>
</evidence>
<dbReference type="PANTHER" id="PTHR42944:SF1">
    <property type="entry name" value="ADENINE DNA GLYCOSYLASE"/>
    <property type="match status" value="1"/>
</dbReference>
<evidence type="ECO:0000256" key="16">
    <source>
        <dbReference type="PROSITE-ProRule" id="PRU10133"/>
    </source>
</evidence>
<dbReference type="InterPro" id="IPR015797">
    <property type="entry name" value="NUDIX_hydrolase-like_dom_sf"/>
</dbReference>
<name>A0A1Y5I9G6_OSTTA</name>
<dbReference type="InterPro" id="IPR004035">
    <property type="entry name" value="Endouclease-III_FeS-bd_BS"/>
</dbReference>
<dbReference type="InterPro" id="IPR011257">
    <property type="entry name" value="DNA_glycosylase"/>
</dbReference>
<dbReference type="InterPro" id="IPR044298">
    <property type="entry name" value="MIG/MutY"/>
</dbReference>
<dbReference type="CDD" id="cd23790">
    <property type="entry name" value="UBCc_UBE2A_2B"/>
    <property type="match status" value="1"/>
</dbReference>